<dbReference type="PROSITE" id="PS51257">
    <property type="entry name" value="PROKAR_LIPOPROTEIN"/>
    <property type="match status" value="1"/>
</dbReference>
<comment type="caution">
    <text evidence="2">The sequence shown here is derived from an EMBL/GenBank/DDBJ whole genome shotgun (WGS) entry which is preliminary data.</text>
</comment>
<accession>A0A4U1BMG8</accession>
<protein>
    <submittedName>
        <fullName evidence="2">Uncharacterized protein</fullName>
    </submittedName>
</protein>
<name>A0A4U1BMG8_9GAMM</name>
<keyword evidence="3" id="KW-1185">Reference proteome</keyword>
<dbReference type="EMBL" id="SWCJ01000008">
    <property type="protein sequence ID" value="TKB54480.1"/>
    <property type="molecule type" value="Genomic_DNA"/>
</dbReference>
<evidence type="ECO:0000256" key="1">
    <source>
        <dbReference type="SAM" id="SignalP"/>
    </source>
</evidence>
<dbReference type="Proteomes" id="UP000305675">
    <property type="component" value="Unassembled WGS sequence"/>
</dbReference>
<gene>
    <name evidence="2" type="ORF">FCL42_11755</name>
</gene>
<dbReference type="RefSeq" id="WP_136863615.1">
    <property type="nucleotide sequence ID" value="NZ_SWCJ01000008.1"/>
</dbReference>
<feature type="chain" id="PRO_5020702393" evidence="1">
    <location>
        <begin position="25"/>
        <end position="387"/>
    </location>
</feature>
<evidence type="ECO:0000313" key="3">
    <source>
        <dbReference type="Proteomes" id="UP000305675"/>
    </source>
</evidence>
<sequence length="387" mass="42134">MNKLPLALLAIIAISGCSSNQELATQPEAKRSQLQSANYYSLDYPISLPASTTSSMHKDQSQLGFDRDLLALPSSTSKMYTKQLTQSASIGSTGLFGLGGEKKHYRTIYDTIQYASYPLSLTVPINNADNCLQKAPASCEQRKINILPLIGAGVRVTADYYTAKANGSLSLTALDAAASASELEGTLQLQLIGINRLGANAAGFTQLDLTPDSIAMIQQQIGSMMSQMWIKDTIIQPQITGYTILGNPDLSKVSQTDIVDQMLAHSNTLSDNFFEAILKESIRIGDVALTEVDDLRHQYELEKVMANNMEEKAVIAQLIRYRLADRTALTPTQRRLALEHAIKNVPTTVANISFDDLPKLIQDAVNYAKARPTSQVEAQVADASDTE</sequence>
<evidence type="ECO:0000313" key="2">
    <source>
        <dbReference type="EMBL" id="TKB54480.1"/>
    </source>
</evidence>
<feature type="signal peptide" evidence="1">
    <location>
        <begin position="1"/>
        <end position="24"/>
    </location>
</feature>
<proteinExistence type="predicted"/>
<keyword evidence="1" id="KW-0732">Signal</keyword>
<reference evidence="2 3" key="1">
    <citation type="submission" date="2019-04" db="EMBL/GenBank/DDBJ databases">
        <authorList>
            <person name="Hwang J.C."/>
        </authorList>
    </citation>
    <scope>NUCLEOTIDE SEQUENCE [LARGE SCALE GENOMIC DNA]</scope>
    <source>
        <strain evidence="2 3">IMCC35002</strain>
    </source>
</reference>
<organism evidence="2 3">
    <name type="scientific">Ferrimonas aestuarii</name>
    <dbReference type="NCBI Taxonomy" id="2569539"/>
    <lineage>
        <taxon>Bacteria</taxon>
        <taxon>Pseudomonadati</taxon>
        <taxon>Pseudomonadota</taxon>
        <taxon>Gammaproteobacteria</taxon>
        <taxon>Alteromonadales</taxon>
        <taxon>Ferrimonadaceae</taxon>
        <taxon>Ferrimonas</taxon>
    </lineage>
</organism>
<dbReference type="AlphaFoldDB" id="A0A4U1BMG8"/>